<organism evidence="5 6">
    <name type="scientific">Sphaerosporella brunnea</name>
    <dbReference type="NCBI Taxonomy" id="1250544"/>
    <lineage>
        <taxon>Eukaryota</taxon>
        <taxon>Fungi</taxon>
        <taxon>Dikarya</taxon>
        <taxon>Ascomycota</taxon>
        <taxon>Pezizomycotina</taxon>
        <taxon>Pezizomycetes</taxon>
        <taxon>Pezizales</taxon>
        <taxon>Pyronemataceae</taxon>
        <taxon>Sphaerosporella</taxon>
    </lineage>
</organism>
<evidence type="ECO:0000313" key="5">
    <source>
        <dbReference type="EMBL" id="KAA8893704.1"/>
    </source>
</evidence>
<comment type="similarity">
    <text evidence="1">Belongs to the SMAP family.</text>
</comment>
<dbReference type="AlphaFoldDB" id="A0A5J5EEC8"/>
<dbReference type="Proteomes" id="UP000326924">
    <property type="component" value="Unassembled WGS sequence"/>
</dbReference>
<dbReference type="OrthoDB" id="10066125at2759"/>
<evidence type="ECO:0000256" key="2">
    <source>
        <dbReference type="ARBA" id="ARBA00016161"/>
    </source>
</evidence>
<accession>A0A5J5EEC8</accession>
<reference evidence="5 6" key="1">
    <citation type="submission" date="2019-09" db="EMBL/GenBank/DDBJ databases">
        <title>Draft genome of the ectomycorrhizal ascomycete Sphaerosporella brunnea.</title>
        <authorList>
            <consortium name="DOE Joint Genome Institute"/>
            <person name="Benucci G.M."/>
            <person name="Marozzi G."/>
            <person name="Antonielli L."/>
            <person name="Sanchez S."/>
            <person name="Marco P."/>
            <person name="Wang X."/>
            <person name="Falini L.B."/>
            <person name="Barry K."/>
            <person name="Haridas S."/>
            <person name="Lipzen A."/>
            <person name="Labutti K."/>
            <person name="Grigoriev I.V."/>
            <person name="Murat C."/>
            <person name="Martin F."/>
            <person name="Albertini E."/>
            <person name="Donnini D."/>
            <person name="Bonito G."/>
        </authorList>
    </citation>
    <scope>NUCLEOTIDE SEQUENCE [LARGE SCALE GENOMIC DNA]</scope>
    <source>
        <strain evidence="5 6">Sb_GMNB300</strain>
    </source>
</reference>
<evidence type="ECO:0000259" key="4">
    <source>
        <dbReference type="Pfam" id="PF15477"/>
    </source>
</evidence>
<dbReference type="InterPro" id="IPR028124">
    <property type="entry name" value="SMAP_dom"/>
</dbReference>
<gene>
    <name evidence="5" type="ORF">FN846DRAFT_977700</name>
</gene>
<feature type="compositionally biased region" description="Polar residues" evidence="3">
    <location>
        <begin position="15"/>
        <end position="24"/>
    </location>
</feature>
<dbReference type="InParanoid" id="A0A5J5EEC8"/>
<comment type="caution">
    <text evidence="5">The sequence shown here is derived from an EMBL/GenBank/DDBJ whole genome shotgun (WGS) entry which is preliminary data.</text>
</comment>
<evidence type="ECO:0000256" key="1">
    <source>
        <dbReference type="ARBA" id="ARBA00006502"/>
    </source>
</evidence>
<dbReference type="EMBL" id="VXIS01000411">
    <property type="protein sequence ID" value="KAA8893704.1"/>
    <property type="molecule type" value="Genomic_DNA"/>
</dbReference>
<evidence type="ECO:0000256" key="3">
    <source>
        <dbReference type="SAM" id="MobiDB-lite"/>
    </source>
</evidence>
<keyword evidence="6" id="KW-1185">Reference proteome</keyword>
<dbReference type="PANTHER" id="PTHR22175:SF0">
    <property type="entry name" value="SMALL ACIDIC PROTEIN"/>
    <property type="match status" value="1"/>
</dbReference>
<feature type="region of interest" description="Disordered" evidence="3">
    <location>
        <begin position="1"/>
        <end position="33"/>
    </location>
</feature>
<dbReference type="Pfam" id="PF15477">
    <property type="entry name" value="SMAP"/>
    <property type="match status" value="1"/>
</dbReference>
<feature type="domain" description="Small acidic protein-like" evidence="4">
    <location>
        <begin position="38"/>
        <end position="105"/>
    </location>
</feature>
<evidence type="ECO:0000313" key="6">
    <source>
        <dbReference type="Proteomes" id="UP000326924"/>
    </source>
</evidence>
<name>A0A5J5EEC8_9PEZI</name>
<proteinExistence type="inferred from homology"/>
<sequence>MNLQEAPSAKKLKSSKYTDGPESTQDSKKTETAAAAKWNAAELAGGDARQSKFMRLLGAGKLAAAPLKPNDAGSSIKVRERELEKQFNAGLKMAHEPNSKRRGLGA</sequence>
<dbReference type="PANTHER" id="PTHR22175">
    <property type="entry name" value="SMALL ACIDIC PROTEIN-RELATED"/>
    <property type="match status" value="1"/>
</dbReference>
<dbReference type="InterPro" id="IPR026714">
    <property type="entry name" value="SMAP"/>
</dbReference>
<protein>
    <recommendedName>
        <fullName evidence="2">Small acidic protein</fullName>
    </recommendedName>
</protein>